<dbReference type="EMBL" id="BMMT01000010">
    <property type="protein sequence ID" value="GGI91585.1"/>
    <property type="molecule type" value="Genomic_DNA"/>
</dbReference>
<keyword evidence="3" id="KW-0472">Membrane</keyword>
<evidence type="ECO:0008006" key="11">
    <source>
        <dbReference type="Google" id="ProtNLM"/>
    </source>
</evidence>
<dbReference type="AlphaFoldDB" id="A0A917K0R6"/>
<keyword evidence="1" id="KW-1003">Cell membrane</keyword>
<evidence type="ECO:0000256" key="6">
    <source>
        <dbReference type="SAM" id="SignalP"/>
    </source>
</evidence>
<reference evidence="8" key="3">
    <citation type="submission" date="2020-09" db="EMBL/GenBank/DDBJ databases">
        <authorList>
            <person name="Sun Q."/>
            <person name="Zhou Y."/>
        </authorList>
    </citation>
    <scope>NUCLEOTIDE SEQUENCE</scope>
    <source>
        <strain evidence="8">CGMCC 4.7206</strain>
    </source>
</reference>
<protein>
    <recommendedName>
        <fullName evidence="11">LppP/LprE lipoprotein</fullName>
    </recommendedName>
</protein>
<comment type="caution">
    <text evidence="8">The sequence shown here is derived from an EMBL/GenBank/DDBJ whole genome shotgun (WGS) entry which is preliminary data.</text>
</comment>
<dbReference type="Pfam" id="PF14041">
    <property type="entry name" value="Lipoprotein_21"/>
    <property type="match status" value="1"/>
</dbReference>
<keyword evidence="5" id="KW-0449">Lipoprotein</keyword>
<feature type="signal peptide" evidence="6">
    <location>
        <begin position="1"/>
        <end position="29"/>
    </location>
</feature>
<evidence type="ECO:0000313" key="9">
    <source>
        <dbReference type="Proteomes" id="UP000597989"/>
    </source>
</evidence>
<name>A0A917K0R6_9PSEU</name>
<organism evidence="8 9">
    <name type="scientific">Saccharopolyspora thermophila</name>
    <dbReference type="NCBI Taxonomy" id="89367"/>
    <lineage>
        <taxon>Bacteria</taxon>
        <taxon>Bacillati</taxon>
        <taxon>Actinomycetota</taxon>
        <taxon>Actinomycetes</taxon>
        <taxon>Pseudonocardiales</taxon>
        <taxon>Pseudonocardiaceae</taxon>
        <taxon>Saccharopolyspora</taxon>
    </lineage>
</organism>
<evidence type="ECO:0000256" key="5">
    <source>
        <dbReference type="ARBA" id="ARBA00023288"/>
    </source>
</evidence>
<dbReference type="Proteomes" id="UP001500220">
    <property type="component" value="Unassembled WGS sequence"/>
</dbReference>
<gene>
    <name evidence="7" type="ORF">GCM10009545_34100</name>
    <name evidence="8" type="ORF">GCM10011581_30830</name>
</gene>
<keyword evidence="4" id="KW-0564">Palmitate</keyword>
<evidence type="ECO:0000256" key="2">
    <source>
        <dbReference type="ARBA" id="ARBA00022729"/>
    </source>
</evidence>
<dbReference type="PROSITE" id="PS51257">
    <property type="entry name" value="PROKAR_LIPOPROTEIN"/>
    <property type="match status" value="1"/>
</dbReference>
<reference evidence="8 9" key="1">
    <citation type="journal article" date="2014" name="Int. J. Syst. Evol. Microbiol.">
        <title>Complete genome sequence of Corynebacterium casei LMG S-19264T (=DSM 44701T), isolated from a smear-ripened cheese.</title>
        <authorList>
            <consortium name="US DOE Joint Genome Institute (JGI-PGF)"/>
            <person name="Walter F."/>
            <person name="Albersmeier A."/>
            <person name="Kalinowski J."/>
            <person name="Ruckert C."/>
        </authorList>
    </citation>
    <scope>NUCLEOTIDE SEQUENCE [LARGE SCALE GENOMIC DNA]</scope>
    <source>
        <strain evidence="8 9">CGMCC 4.7206</strain>
    </source>
</reference>
<evidence type="ECO:0000313" key="10">
    <source>
        <dbReference type="Proteomes" id="UP001500220"/>
    </source>
</evidence>
<evidence type="ECO:0000256" key="1">
    <source>
        <dbReference type="ARBA" id="ARBA00022475"/>
    </source>
</evidence>
<accession>A0A917K0R6</accession>
<reference evidence="7 10" key="2">
    <citation type="journal article" date="2019" name="Int. J. Syst. Evol. Microbiol.">
        <title>The Global Catalogue of Microorganisms (GCM) 10K type strain sequencing project: providing services to taxonomists for standard genome sequencing and annotation.</title>
        <authorList>
            <consortium name="The Broad Institute Genomics Platform"/>
            <consortium name="The Broad Institute Genome Sequencing Center for Infectious Disease"/>
            <person name="Wu L."/>
            <person name="Ma J."/>
        </authorList>
    </citation>
    <scope>NUCLEOTIDE SEQUENCE [LARGE SCALE GENOMIC DNA]</scope>
    <source>
        <strain evidence="7 10">JCM 10664</strain>
    </source>
</reference>
<feature type="chain" id="PRO_5036766892" description="LppP/LprE lipoprotein" evidence="6">
    <location>
        <begin position="30"/>
        <end position="174"/>
    </location>
</feature>
<dbReference type="EMBL" id="BAAAHC010000013">
    <property type="protein sequence ID" value="GAA0528926.1"/>
    <property type="molecule type" value="Genomic_DNA"/>
</dbReference>
<keyword evidence="2 6" id="KW-0732">Signal</keyword>
<evidence type="ECO:0000313" key="7">
    <source>
        <dbReference type="EMBL" id="GAA0528926.1"/>
    </source>
</evidence>
<evidence type="ECO:0000256" key="4">
    <source>
        <dbReference type="ARBA" id="ARBA00023139"/>
    </source>
</evidence>
<keyword evidence="10" id="KW-1185">Reference proteome</keyword>
<proteinExistence type="predicted"/>
<reference evidence="7" key="4">
    <citation type="submission" date="2023-12" db="EMBL/GenBank/DDBJ databases">
        <authorList>
            <person name="Sun Q."/>
            <person name="Inoue M."/>
        </authorList>
    </citation>
    <scope>NUCLEOTIDE SEQUENCE</scope>
    <source>
        <strain evidence="7">JCM 10664</strain>
    </source>
</reference>
<evidence type="ECO:0000256" key="3">
    <source>
        <dbReference type="ARBA" id="ARBA00023136"/>
    </source>
</evidence>
<dbReference type="Proteomes" id="UP000597989">
    <property type="component" value="Unassembled WGS sequence"/>
</dbReference>
<sequence length="174" mass="17601">MHHYWKSLRSNLIAGPLAAALLLTACGSAEPVVPVPPPSASAPAPTTPAPEPFDLAAALALVEREGFTPTPPEAELAGPLRAIHSICTGTANGRCQQVFFFDGNRLAGTVAAGLIEITGQDGQVVRLSFPRYQPGDPGCCPTGAPGVHEVRLGAGGIVATPPIPEAPNATAASG</sequence>
<dbReference type="RefSeq" id="WP_229680184.1">
    <property type="nucleotide sequence ID" value="NZ_BAAAHC010000013.1"/>
</dbReference>
<dbReference type="InterPro" id="IPR025971">
    <property type="entry name" value="LppP/LprE"/>
</dbReference>
<evidence type="ECO:0000313" key="8">
    <source>
        <dbReference type="EMBL" id="GGI91585.1"/>
    </source>
</evidence>